<dbReference type="InterPro" id="IPR056900">
    <property type="entry name" value="COB_C"/>
</dbReference>
<keyword evidence="5" id="KW-0812">Transmembrane</keyword>
<comment type="caution">
    <text evidence="7">The sequence shown here is derived from an EMBL/GenBank/DDBJ whole genome shotgun (WGS) entry which is preliminary data.</text>
</comment>
<dbReference type="PIRSF" id="PIRSF038122">
    <property type="entry name" value="COBRA"/>
    <property type="match status" value="1"/>
</dbReference>
<dbReference type="PANTHER" id="PTHR31673">
    <property type="entry name" value="PROTEIN COBRA"/>
    <property type="match status" value="1"/>
</dbReference>
<dbReference type="AlphaFoldDB" id="A0ABD1XU50"/>
<evidence type="ECO:0000259" key="6">
    <source>
        <dbReference type="Pfam" id="PF25079"/>
    </source>
</evidence>
<dbReference type="Pfam" id="PF25079">
    <property type="entry name" value="COB_C"/>
    <property type="match status" value="1"/>
</dbReference>
<feature type="transmembrane region" description="Helical" evidence="5">
    <location>
        <begin position="12"/>
        <end position="31"/>
    </location>
</feature>
<keyword evidence="5" id="KW-1133">Transmembrane helix</keyword>
<name>A0ABD1XU50_9MARC</name>
<evidence type="ECO:0000256" key="4">
    <source>
        <dbReference type="PIRNR" id="PIRNR038122"/>
    </source>
</evidence>
<dbReference type="PANTHER" id="PTHR31673:SF3">
    <property type="entry name" value="COBRA-LIKE PROTEIN 4"/>
    <property type="match status" value="1"/>
</dbReference>
<dbReference type="Pfam" id="PF04833">
    <property type="entry name" value="COBRA"/>
    <property type="match status" value="1"/>
</dbReference>
<keyword evidence="2" id="KW-0732">Signal</keyword>
<feature type="domain" description="COBRA C-terminal" evidence="6">
    <location>
        <begin position="226"/>
        <end position="422"/>
    </location>
</feature>
<dbReference type="InterPro" id="IPR006918">
    <property type="entry name" value="COBRA_pln"/>
</dbReference>
<evidence type="ECO:0000256" key="2">
    <source>
        <dbReference type="ARBA" id="ARBA00022729"/>
    </source>
</evidence>
<dbReference type="EMBL" id="JBHFFA010000007">
    <property type="protein sequence ID" value="KAL2612482.1"/>
    <property type="molecule type" value="Genomic_DNA"/>
</dbReference>
<dbReference type="Proteomes" id="UP001605036">
    <property type="component" value="Unassembled WGS sequence"/>
</dbReference>
<proteinExistence type="inferred from homology"/>
<organism evidence="7 8">
    <name type="scientific">Riccia fluitans</name>
    <dbReference type="NCBI Taxonomy" id="41844"/>
    <lineage>
        <taxon>Eukaryota</taxon>
        <taxon>Viridiplantae</taxon>
        <taxon>Streptophyta</taxon>
        <taxon>Embryophyta</taxon>
        <taxon>Marchantiophyta</taxon>
        <taxon>Marchantiopsida</taxon>
        <taxon>Marchantiidae</taxon>
        <taxon>Marchantiales</taxon>
        <taxon>Ricciaceae</taxon>
        <taxon>Riccia</taxon>
    </lineage>
</organism>
<evidence type="ECO:0000256" key="3">
    <source>
        <dbReference type="ARBA" id="ARBA00023180"/>
    </source>
</evidence>
<gene>
    <name evidence="7" type="ORF">R1flu_024174</name>
</gene>
<keyword evidence="8" id="KW-1185">Reference proteome</keyword>
<evidence type="ECO:0000313" key="8">
    <source>
        <dbReference type="Proteomes" id="UP001605036"/>
    </source>
</evidence>
<accession>A0ABD1XU50</accession>
<reference evidence="7 8" key="1">
    <citation type="submission" date="2024-09" db="EMBL/GenBank/DDBJ databases">
        <title>Chromosome-scale assembly of Riccia fluitans.</title>
        <authorList>
            <person name="Paukszto L."/>
            <person name="Sawicki J."/>
            <person name="Karawczyk K."/>
            <person name="Piernik-Szablinska J."/>
            <person name="Szczecinska M."/>
            <person name="Mazdziarz M."/>
        </authorList>
    </citation>
    <scope>NUCLEOTIDE SEQUENCE [LARGE SCALE GENOMIC DNA]</scope>
    <source>
        <strain evidence="7">Rf_01</strain>
        <tissue evidence="7">Aerial parts of the thallus</tissue>
    </source>
</reference>
<evidence type="ECO:0000256" key="1">
    <source>
        <dbReference type="ARBA" id="ARBA00005507"/>
    </source>
</evidence>
<evidence type="ECO:0000313" key="7">
    <source>
        <dbReference type="EMBL" id="KAL2612482.1"/>
    </source>
</evidence>
<comment type="similarity">
    <text evidence="1 4">Belongs to the COBRA family.</text>
</comment>
<evidence type="ECO:0000256" key="5">
    <source>
        <dbReference type="SAM" id="Phobius"/>
    </source>
</evidence>
<keyword evidence="3" id="KW-0325">Glycoprotein</keyword>
<protein>
    <recommendedName>
        <fullName evidence="4">COBRA-like protein</fullName>
    </recommendedName>
</protein>
<keyword evidence="5" id="KW-0472">Membrane</keyword>
<sequence>MTPNFCHHVRSAWFLVVVCLVVVSLPGAVTFDPLDPEGQIMIRWDIMRWTGDGYAATVNIINTQQYRGIRSYRLGWKWAKKELIWVMTGAQATEQGDCSRHPTDPPPHSCSLTPTIIDLLPGQPYNMQTANCCRDGVIAPASLDPKNSVSRFQITVGNTGNTNTTINIPQKLSLGSPGAGYSCSPLKKVLPTKFPSPDGKRNTQAFVTWNATCQYVPNLAHPAPVCCVSLSAFYSPKIVPCADCACNCPPKSTTPGPHAIAGTDQTCIAPNDPQALQNALVVKKGTKPPSLFCTKDMCPIKIHWHLKENYKHYWRAKITITNRNLQMNYTNWNLVIQHPNFVNFTRAFSFTEKPLTPYGDIANDTAMFWGVKYYNDMLMQAGPQGNVQSEVLFAKDSTFTLSNGWGFPSHVYFNGDDCVLPDPSDYPHLPNGSSKLRGGLALLACTLMSITVCLTSLF</sequence>